<dbReference type="Proteomes" id="UP001066276">
    <property type="component" value="Chromosome 2_1"/>
</dbReference>
<keyword evidence="2" id="KW-1185">Reference proteome</keyword>
<name>A0AAV7VP82_PLEWA</name>
<dbReference type="AlphaFoldDB" id="A0AAV7VP82"/>
<dbReference type="EMBL" id="JANPWB010000003">
    <property type="protein sequence ID" value="KAJ1203212.1"/>
    <property type="molecule type" value="Genomic_DNA"/>
</dbReference>
<protein>
    <submittedName>
        <fullName evidence="1">Uncharacterized protein</fullName>
    </submittedName>
</protein>
<organism evidence="1 2">
    <name type="scientific">Pleurodeles waltl</name>
    <name type="common">Iberian ribbed newt</name>
    <dbReference type="NCBI Taxonomy" id="8319"/>
    <lineage>
        <taxon>Eukaryota</taxon>
        <taxon>Metazoa</taxon>
        <taxon>Chordata</taxon>
        <taxon>Craniata</taxon>
        <taxon>Vertebrata</taxon>
        <taxon>Euteleostomi</taxon>
        <taxon>Amphibia</taxon>
        <taxon>Batrachia</taxon>
        <taxon>Caudata</taxon>
        <taxon>Salamandroidea</taxon>
        <taxon>Salamandridae</taxon>
        <taxon>Pleurodelinae</taxon>
        <taxon>Pleurodeles</taxon>
    </lineage>
</organism>
<gene>
    <name evidence="1" type="ORF">NDU88_007005</name>
</gene>
<comment type="caution">
    <text evidence="1">The sequence shown here is derived from an EMBL/GenBank/DDBJ whole genome shotgun (WGS) entry which is preliminary data.</text>
</comment>
<evidence type="ECO:0000313" key="1">
    <source>
        <dbReference type="EMBL" id="KAJ1203212.1"/>
    </source>
</evidence>
<reference evidence="1" key="1">
    <citation type="journal article" date="2022" name="bioRxiv">
        <title>Sequencing and chromosome-scale assembly of the giantPleurodeles waltlgenome.</title>
        <authorList>
            <person name="Brown T."/>
            <person name="Elewa A."/>
            <person name="Iarovenko S."/>
            <person name="Subramanian E."/>
            <person name="Araus A.J."/>
            <person name="Petzold A."/>
            <person name="Susuki M."/>
            <person name="Suzuki K.-i.T."/>
            <person name="Hayashi T."/>
            <person name="Toyoda A."/>
            <person name="Oliveira C."/>
            <person name="Osipova E."/>
            <person name="Leigh N.D."/>
            <person name="Simon A."/>
            <person name="Yun M.H."/>
        </authorList>
    </citation>
    <scope>NUCLEOTIDE SEQUENCE</scope>
    <source>
        <strain evidence="1">20211129_DDA</strain>
        <tissue evidence="1">Liver</tissue>
    </source>
</reference>
<accession>A0AAV7VP82</accession>
<evidence type="ECO:0000313" key="2">
    <source>
        <dbReference type="Proteomes" id="UP001066276"/>
    </source>
</evidence>
<proteinExistence type="predicted"/>
<sequence length="121" mass="13685">MFDVALTLPENGCRAIHSTAAVSTGYFTPPLQYVESSMHPGGWGRPKVNKSRRGHSRLSGINPMSLHCWRNPELRFVIYRVGPTPWRVPQRQYTGNDAWFPLTPDPAQLLFQGTPHSDEHC</sequence>